<dbReference type="EMBL" id="SGWX01000001">
    <property type="protein sequence ID" value="RZS60751.1"/>
    <property type="molecule type" value="Genomic_DNA"/>
</dbReference>
<dbReference type="OrthoDB" id="7593365at2"/>
<dbReference type="InterPro" id="IPR049311">
    <property type="entry name" value="GIY_YIG_cat"/>
</dbReference>
<sequence>MSAQSPTGEVRRALLAPERVTTREEALDRPSPVPAAPGVYAWYFDRAPAGVPLAGTSETEFGHLLYVGISPKGAPDQRQPADTSRQSLRTRIRYHFRGNAAGSTLRLTLGSLLAEEIGVELRRVGSGARFTFGVGEAAISDWMAEHARVCWFVDDTPWISESRLISELVLPLNLDQNRHSGFHTELSKARRTQRDQARALPIVPR</sequence>
<feature type="region of interest" description="Disordered" evidence="1">
    <location>
        <begin position="1"/>
        <end position="31"/>
    </location>
</feature>
<evidence type="ECO:0000313" key="3">
    <source>
        <dbReference type="EMBL" id="RZS60751.1"/>
    </source>
</evidence>
<dbReference type="AlphaFoldDB" id="A0A4Q7M0P1"/>
<dbReference type="RefSeq" id="WP_130412916.1">
    <property type="nucleotide sequence ID" value="NZ_SGWX01000001.1"/>
</dbReference>
<dbReference type="Pfam" id="PF20815">
    <property type="entry name" value="GIY_YIG_2"/>
    <property type="match status" value="1"/>
</dbReference>
<organism evidence="3 4">
    <name type="scientific">Xylanimonas ulmi</name>
    <dbReference type="NCBI Taxonomy" id="228973"/>
    <lineage>
        <taxon>Bacteria</taxon>
        <taxon>Bacillati</taxon>
        <taxon>Actinomycetota</taxon>
        <taxon>Actinomycetes</taxon>
        <taxon>Micrococcales</taxon>
        <taxon>Promicromonosporaceae</taxon>
        <taxon>Xylanimonas</taxon>
    </lineage>
</organism>
<evidence type="ECO:0000259" key="2">
    <source>
        <dbReference type="Pfam" id="PF20815"/>
    </source>
</evidence>
<evidence type="ECO:0000256" key="1">
    <source>
        <dbReference type="SAM" id="MobiDB-lite"/>
    </source>
</evidence>
<feature type="domain" description="GIY-YIG catalytic" evidence="2">
    <location>
        <begin position="38"/>
        <end position="191"/>
    </location>
</feature>
<reference evidence="3 4" key="1">
    <citation type="submission" date="2019-02" db="EMBL/GenBank/DDBJ databases">
        <title>Sequencing the genomes of 1000 actinobacteria strains.</title>
        <authorList>
            <person name="Klenk H.-P."/>
        </authorList>
    </citation>
    <scope>NUCLEOTIDE SEQUENCE [LARGE SCALE GENOMIC DNA]</scope>
    <source>
        <strain evidence="3 4">DSM 16932</strain>
    </source>
</reference>
<protein>
    <recommendedName>
        <fullName evidence="2">GIY-YIG catalytic domain-containing protein</fullName>
    </recommendedName>
</protein>
<dbReference type="Proteomes" id="UP000293852">
    <property type="component" value="Unassembled WGS sequence"/>
</dbReference>
<evidence type="ECO:0000313" key="4">
    <source>
        <dbReference type="Proteomes" id="UP000293852"/>
    </source>
</evidence>
<accession>A0A4Q7M0P1</accession>
<gene>
    <name evidence="3" type="ORF">EV386_1030</name>
</gene>
<keyword evidence="4" id="KW-1185">Reference proteome</keyword>
<comment type="caution">
    <text evidence="3">The sequence shown here is derived from an EMBL/GenBank/DDBJ whole genome shotgun (WGS) entry which is preliminary data.</text>
</comment>
<proteinExistence type="predicted"/>
<name>A0A4Q7M0P1_9MICO</name>